<proteinExistence type="predicted"/>
<reference evidence="1 2" key="1">
    <citation type="submission" date="2021-03" db="EMBL/GenBank/DDBJ databases">
        <authorList>
            <person name="King G.J."/>
            <person name="Bancroft I."/>
            <person name="Baten A."/>
            <person name="Bloomfield J."/>
            <person name="Borpatragohain P."/>
            <person name="He Z."/>
            <person name="Irish N."/>
            <person name="Irwin J."/>
            <person name="Liu K."/>
            <person name="Mauleon R.P."/>
            <person name="Moore J."/>
            <person name="Morris R."/>
            <person name="Ostergaard L."/>
            <person name="Wang B."/>
            <person name="Wells R."/>
        </authorList>
    </citation>
    <scope>NUCLEOTIDE SEQUENCE [LARGE SCALE GENOMIC DNA]</scope>
    <source>
        <strain evidence="1">R-o-18</strain>
        <tissue evidence="1">Leaf</tissue>
    </source>
</reference>
<dbReference type="Proteomes" id="UP000823674">
    <property type="component" value="Chromosome A04"/>
</dbReference>
<evidence type="ECO:0000313" key="1">
    <source>
        <dbReference type="EMBL" id="KAG5400534.1"/>
    </source>
</evidence>
<accession>A0ABQ7MP65</accession>
<evidence type="ECO:0000313" key="2">
    <source>
        <dbReference type="Proteomes" id="UP000823674"/>
    </source>
</evidence>
<organism evidence="1 2">
    <name type="scientific">Brassica rapa subsp. trilocularis</name>
    <dbReference type="NCBI Taxonomy" id="1813537"/>
    <lineage>
        <taxon>Eukaryota</taxon>
        <taxon>Viridiplantae</taxon>
        <taxon>Streptophyta</taxon>
        <taxon>Embryophyta</taxon>
        <taxon>Tracheophyta</taxon>
        <taxon>Spermatophyta</taxon>
        <taxon>Magnoliopsida</taxon>
        <taxon>eudicotyledons</taxon>
        <taxon>Gunneridae</taxon>
        <taxon>Pentapetalae</taxon>
        <taxon>rosids</taxon>
        <taxon>malvids</taxon>
        <taxon>Brassicales</taxon>
        <taxon>Brassicaceae</taxon>
        <taxon>Brassiceae</taxon>
        <taxon>Brassica</taxon>
    </lineage>
</organism>
<keyword evidence="2" id="KW-1185">Reference proteome</keyword>
<sequence>MIIEQQVAEFRFWLDKTKMSFSHGECRGFKRDPRESIFQLHILSSLEKQLVAEFKCLLKSSVLSQHQRLNTYVCLVTVVLAGKFGAVE</sequence>
<comment type="caution">
    <text evidence="1">The sequence shown here is derived from an EMBL/GenBank/DDBJ whole genome shotgun (WGS) entry which is preliminary data.</text>
</comment>
<gene>
    <name evidence="1" type="primary">A04g503640.1_BraROA</name>
    <name evidence="1" type="ORF">IGI04_015141</name>
</gene>
<protein>
    <submittedName>
        <fullName evidence="1">Uncharacterized protein</fullName>
    </submittedName>
</protein>
<dbReference type="EMBL" id="JADBGQ010000004">
    <property type="protein sequence ID" value="KAG5400534.1"/>
    <property type="molecule type" value="Genomic_DNA"/>
</dbReference>
<name>A0ABQ7MP65_BRACM</name>